<comment type="caution">
    <text evidence="2">The sequence shown here is derived from an EMBL/GenBank/DDBJ whole genome shotgun (WGS) entry which is preliminary data.</text>
</comment>
<feature type="region of interest" description="Disordered" evidence="1">
    <location>
        <begin position="442"/>
        <end position="463"/>
    </location>
</feature>
<dbReference type="CDD" id="cd20557">
    <property type="entry name" value="CYCLIN_ScPCL1-like"/>
    <property type="match status" value="1"/>
</dbReference>
<dbReference type="EMBL" id="JAKLMC020000034">
    <property type="protein sequence ID" value="KAK5949584.1"/>
    <property type="molecule type" value="Genomic_DNA"/>
</dbReference>
<dbReference type="Gene3D" id="1.10.472.10">
    <property type="entry name" value="Cyclin-like"/>
    <property type="match status" value="1"/>
</dbReference>
<dbReference type="GO" id="GO:0016538">
    <property type="term" value="F:cyclin-dependent protein serine/threonine kinase regulator activity"/>
    <property type="evidence" value="ECO:0007669"/>
    <property type="project" value="TreeGrafter"/>
</dbReference>
<name>A0AAN8E9E0_9EURO</name>
<reference evidence="2 3" key="1">
    <citation type="submission" date="2022-12" db="EMBL/GenBank/DDBJ databases">
        <title>Genomic features and morphological characterization of a novel Knufia sp. strain isolated from spacecraft assembly facility.</title>
        <authorList>
            <person name="Teixeira M."/>
            <person name="Chander A.M."/>
            <person name="Stajich J.E."/>
            <person name="Venkateswaran K."/>
        </authorList>
    </citation>
    <scope>NUCLEOTIDE SEQUENCE [LARGE SCALE GENOMIC DNA]</scope>
    <source>
        <strain evidence="2 3">FJI-L2-BK-P2</strain>
    </source>
</reference>
<dbReference type="GO" id="GO:0000307">
    <property type="term" value="C:cyclin-dependent protein kinase holoenzyme complex"/>
    <property type="evidence" value="ECO:0007669"/>
    <property type="project" value="TreeGrafter"/>
</dbReference>
<dbReference type="AlphaFoldDB" id="A0AAN8E9E0"/>
<dbReference type="Proteomes" id="UP001316803">
    <property type="component" value="Unassembled WGS sequence"/>
</dbReference>
<gene>
    <name evidence="2" type="ORF">OHC33_009391</name>
</gene>
<dbReference type="GO" id="GO:0005634">
    <property type="term" value="C:nucleus"/>
    <property type="evidence" value="ECO:0007669"/>
    <property type="project" value="TreeGrafter"/>
</dbReference>
<evidence type="ECO:0000256" key="1">
    <source>
        <dbReference type="SAM" id="MobiDB-lite"/>
    </source>
</evidence>
<dbReference type="InterPro" id="IPR013922">
    <property type="entry name" value="Cyclin_PHO80-like"/>
</dbReference>
<dbReference type="PANTHER" id="PTHR15615:SF118">
    <property type="entry name" value="CYCLIN, HYPOTHETICAL (EUROFUNG)"/>
    <property type="match status" value="1"/>
</dbReference>
<dbReference type="PANTHER" id="PTHR15615">
    <property type="match status" value="1"/>
</dbReference>
<feature type="compositionally biased region" description="Polar residues" evidence="1">
    <location>
        <begin position="258"/>
        <end position="268"/>
    </location>
</feature>
<dbReference type="GO" id="GO:0019901">
    <property type="term" value="F:protein kinase binding"/>
    <property type="evidence" value="ECO:0007669"/>
    <property type="project" value="InterPro"/>
</dbReference>
<feature type="region of interest" description="Disordered" evidence="1">
    <location>
        <begin position="256"/>
        <end position="283"/>
    </location>
</feature>
<protein>
    <recommendedName>
        <fullName evidence="4">Cyclin</fullName>
    </recommendedName>
</protein>
<feature type="compositionally biased region" description="Polar residues" evidence="1">
    <location>
        <begin position="335"/>
        <end position="368"/>
    </location>
</feature>
<keyword evidence="3" id="KW-1185">Reference proteome</keyword>
<sequence>MAALSVPNGRGSYQQTYPYLSEQKPTASMTHLDTRPAAYAPIGKNTAGEYGFRAQPTGQSYGTSAAKPQEDQIASHLQIPGSVNSSKGSLAEFAAEITCLFWFETSDTLEYAEALPYGAAPDRGLNPDAIPSIGFRKWVTTILSTTQVGKNVILLALMFIHRLKKFNRSVSGKRGSEFRLLTIALMLGNKFLDDNTYTNKTWAEVSGISVNEIHIMEVEFLSNMRYELYASHAEWEEWKSKLGRLGSFYEKASRFDRSQANSPTTPVTQAIPHKLPSPPSGQRSVNGVYSNLPNPLHTLPYLPRSPVRQPTGMEYPYGRKRSLDTSLELPPAKRIQSSLSASTNLSPTVLTPNSVYTPGSANTANSYDSARVPQLPLPIPNSANRAGTQLAPLSLSGPRAMGAVYPNTTGYSQPIIPITAGPSNMPPISNTNIGVPTTGSLVPSHAGSAHTSPTNLYGTGTPTRPGLSPSYFLMNRSSPYRPVRHVNTLLYPPPSGAMQNPTKNIDYQQMHYQPLSKNTNQLHPGPMPCLQPDAWAGHAVTPGTQAYRPY</sequence>
<accession>A0AAN8E9E0</accession>
<organism evidence="2 3">
    <name type="scientific">Knufia fluminis</name>
    <dbReference type="NCBI Taxonomy" id="191047"/>
    <lineage>
        <taxon>Eukaryota</taxon>
        <taxon>Fungi</taxon>
        <taxon>Dikarya</taxon>
        <taxon>Ascomycota</taxon>
        <taxon>Pezizomycotina</taxon>
        <taxon>Eurotiomycetes</taxon>
        <taxon>Chaetothyriomycetidae</taxon>
        <taxon>Chaetothyriales</taxon>
        <taxon>Trichomeriaceae</taxon>
        <taxon>Knufia</taxon>
    </lineage>
</organism>
<dbReference type="Pfam" id="PF08613">
    <property type="entry name" value="Cyclin"/>
    <property type="match status" value="1"/>
</dbReference>
<evidence type="ECO:0000313" key="2">
    <source>
        <dbReference type="EMBL" id="KAK5949584.1"/>
    </source>
</evidence>
<feature type="region of interest" description="Disordered" evidence="1">
    <location>
        <begin position="334"/>
        <end position="383"/>
    </location>
</feature>
<evidence type="ECO:0000313" key="3">
    <source>
        <dbReference type="Proteomes" id="UP001316803"/>
    </source>
</evidence>
<evidence type="ECO:0008006" key="4">
    <source>
        <dbReference type="Google" id="ProtNLM"/>
    </source>
</evidence>
<proteinExistence type="predicted"/>
<feature type="compositionally biased region" description="Polar residues" evidence="1">
    <location>
        <begin position="449"/>
        <end position="462"/>
    </location>
</feature>